<dbReference type="GO" id="GO:0005856">
    <property type="term" value="C:cytoskeleton"/>
    <property type="evidence" value="ECO:0007669"/>
    <property type="project" value="TreeGrafter"/>
</dbReference>
<protein>
    <submittedName>
        <fullName evidence="8">Uncharacterized protein</fullName>
    </submittedName>
</protein>
<dbReference type="InterPro" id="IPR000490">
    <property type="entry name" value="Glyco_hydro_17"/>
</dbReference>
<feature type="region of interest" description="Disordered" evidence="6">
    <location>
        <begin position="1058"/>
        <end position="1109"/>
    </location>
</feature>
<feature type="compositionally biased region" description="Polar residues" evidence="6">
    <location>
        <begin position="344"/>
        <end position="355"/>
    </location>
</feature>
<evidence type="ECO:0000313" key="8">
    <source>
        <dbReference type="EMBL" id="PLB43770.1"/>
    </source>
</evidence>
<keyword evidence="7" id="KW-0732">Signal</keyword>
<dbReference type="SUPFAM" id="SSF51445">
    <property type="entry name" value="(Trans)glycosidases"/>
    <property type="match status" value="1"/>
</dbReference>
<evidence type="ECO:0000256" key="7">
    <source>
        <dbReference type="SAM" id="SignalP"/>
    </source>
</evidence>
<comment type="caution">
    <text evidence="8">The sequence shown here is derived from an EMBL/GenBank/DDBJ whole genome shotgun (WGS) entry which is preliminary data.</text>
</comment>
<evidence type="ECO:0000256" key="3">
    <source>
        <dbReference type="ARBA" id="ARBA00023054"/>
    </source>
</evidence>
<keyword evidence="3 5" id="KW-0175">Coiled coil</keyword>
<feature type="region of interest" description="Disordered" evidence="6">
    <location>
        <begin position="710"/>
        <end position="752"/>
    </location>
</feature>
<feature type="compositionally biased region" description="Polar residues" evidence="6">
    <location>
        <begin position="489"/>
        <end position="498"/>
    </location>
</feature>
<gene>
    <name evidence="8" type="ORF">P170DRAFT_514095</name>
</gene>
<feature type="compositionally biased region" description="Basic and acidic residues" evidence="6">
    <location>
        <begin position="276"/>
        <end position="288"/>
    </location>
</feature>
<feature type="region of interest" description="Disordered" evidence="6">
    <location>
        <begin position="579"/>
        <end position="661"/>
    </location>
</feature>
<dbReference type="PANTHER" id="PTHR32083">
    <property type="entry name" value="CILIA AND FLAGELLA-ASSOCIATED PROTEIN 58-RELATED"/>
    <property type="match status" value="1"/>
</dbReference>
<organism evidence="8 9">
    <name type="scientific">Aspergillus steynii IBT 23096</name>
    <dbReference type="NCBI Taxonomy" id="1392250"/>
    <lineage>
        <taxon>Eukaryota</taxon>
        <taxon>Fungi</taxon>
        <taxon>Dikarya</taxon>
        <taxon>Ascomycota</taxon>
        <taxon>Pezizomycotina</taxon>
        <taxon>Eurotiomycetes</taxon>
        <taxon>Eurotiomycetidae</taxon>
        <taxon>Eurotiales</taxon>
        <taxon>Aspergillaceae</taxon>
        <taxon>Aspergillus</taxon>
        <taxon>Aspergillus subgen. Circumdati</taxon>
    </lineage>
</organism>
<evidence type="ECO:0000313" key="9">
    <source>
        <dbReference type="Proteomes" id="UP000234275"/>
    </source>
</evidence>
<reference evidence="8 9" key="1">
    <citation type="submission" date="2016-12" db="EMBL/GenBank/DDBJ databases">
        <title>The genomes of Aspergillus section Nigri reveals drivers in fungal speciation.</title>
        <authorList>
            <consortium name="DOE Joint Genome Institute"/>
            <person name="Vesth T.C."/>
            <person name="Nybo J."/>
            <person name="Theobald S."/>
            <person name="Brandl J."/>
            <person name="Frisvad J.C."/>
            <person name="Nielsen K.F."/>
            <person name="Lyhne E.K."/>
            <person name="Kogle M.E."/>
            <person name="Kuo A."/>
            <person name="Riley R."/>
            <person name="Clum A."/>
            <person name="Nolan M."/>
            <person name="Lipzen A."/>
            <person name="Salamov A."/>
            <person name="Henrissat B."/>
            <person name="Wiebenga A."/>
            <person name="De Vries R.P."/>
            <person name="Grigoriev I.V."/>
            <person name="Mortensen U.H."/>
            <person name="Andersen M.R."/>
            <person name="Baker S.E."/>
        </authorList>
    </citation>
    <scope>NUCLEOTIDE SEQUENCE [LARGE SCALE GENOMIC DNA]</scope>
    <source>
        <strain evidence="8 9">IBT 23096</strain>
    </source>
</reference>
<keyword evidence="2" id="KW-0378">Hydrolase</keyword>
<evidence type="ECO:0000256" key="1">
    <source>
        <dbReference type="ARBA" id="ARBA00008773"/>
    </source>
</evidence>
<feature type="compositionally biased region" description="Basic and acidic residues" evidence="6">
    <location>
        <begin position="453"/>
        <end position="468"/>
    </location>
</feature>
<comment type="similarity">
    <text evidence="1 4">Belongs to the glycosyl hydrolase 17 family.</text>
</comment>
<evidence type="ECO:0000256" key="2">
    <source>
        <dbReference type="ARBA" id="ARBA00022801"/>
    </source>
</evidence>
<feature type="compositionally biased region" description="Polar residues" evidence="6">
    <location>
        <begin position="2383"/>
        <end position="2397"/>
    </location>
</feature>
<feature type="compositionally biased region" description="Basic and acidic residues" evidence="6">
    <location>
        <begin position="1245"/>
        <end position="1261"/>
    </location>
</feature>
<evidence type="ECO:0000256" key="5">
    <source>
        <dbReference type="SAM" id="Coils"/>
    </source>
</evidence>
<feature type="compositionally biased region" description="Basic and acidic residues" evidence="6">
    <location>
        <begin position="1468"/>
        <end position="1483"/>
    </location>
</feature>
<dbReference type="PANTHER" id="PTHR32083:SF0">
    <property type="entry name" value="CILIA AND FLAGELLA-ASSOCIATED PROTEIN 58"/>
    <property type="match status" value="1"/>
</dbReference>
<dbReference type="GO" id="GO:0005975">
    <property type="term" value="P:carbohydrate metabolic process"/>
    <property type="evidence" value="ECO:0007669"/>
    <property type="project" value="InterPro"/>
</dbReference>
<feature type="compositionally biased region" description="Polar residues" evidence="6">
    <location>
        <begin position="2409"/>
        <end position="2418"/>
    </location>
</feature>
<dbReference type="GO" id="GO:0004553">
    <property type="term" value="F:hydrolase activity, hydrolyzing O-glycosyl compounds"/>
    <property type="evidence" value="ECO:0007669"/>
    <property type="project" value="InterPro"/>
</dbReference>
<name>A0A2I2FT07_9EURO</name>
<feature type="coiled-coil region" evidence="5">
    <location>
        <begin position="1800"/>
        <end position="2116"/>
    </location>
</feature>
<feature type="compositionally biased region" description="Low complexity" evidence="6">
    <location>
        <begin position="1375"/>
        <end position="1384"/>
    </location>
</feature>
<feature type="compositionally biased region" description="Basic and acidic residues" evidence="6">
    <location>
        <begin position="1684"/>
        <end position="1697"/>
    </location>
</feature>
<feature type="compositionally biased region" description="Basic and acidic residues" evidence="6">
    <location>
        <begin position="1331"/>
        <end position="1340"/>
    </location>
</feature>
<feature type="compositionally biased region" description="Polar residues" evidence="6">
    <location>
        <begin position="1061"/>
        <end position="1077"/>
    </location>
</feature>
<evidence type="ECO:0000256" key="6">
    <source>
        <dbReference type="SAM" id="MobiDB-lite"/>
    </source>
</evidence>
<feature type="compositionally biased region" description="Acidic residues" evidence="6">
    <location>
        <begin position="1667"/>
        <end position="1682"/>
    </location>
</feature>
<dbReference type="EMBL" id="MSFO01000010">
    <property type="protein sequence ID" value="PLB43770.1"/>
    <property type="molecule type" value="Genomic_DNA"/>
</dbReference>
<feature type="signal peptide" evidence="7">
    <location>
        <begin position="1"/>
        <end position="19"/>
    </location>
</feature>
<feature type="region of interest" description="Disordered" evidence="6">
    <location>
        <begin position="326"/>
        <end position="375"/>
    </location>
</feature>
<feature type="compositionally biased region" description="Pro residues" evidence="6">
    <location>
        <begin position="601"/>
        <end position="622"/>
    </location>
</feature>
<feature type="chain" id="PRO_5014192154" evidence="7">
    <location>
        <begin position="20"/>
        <end position="2518"/>
    </location>
</feature>
<feature type="compositionally biased region" description="Low complexity" evidence="6">
    <location>
        <begin position="326"/>
        <end position="338"/>
    </location>
</feature>
<feature type="compositionally biased region" description="Polar residues" evidence="6">
    <location>
        <begin position="640"/>
        <end position="655"/>
    </location>
</feature>
<dbReference type="OrthoDB" id="1293114at2759"/>
<dbReference type="InterPro" id="IPR017853">
    <property type="entry name" value="GH"/>
</dbReference>
<dbReference type="GeneID" id="36562877"/>
<sequence>MRIAALLPCLLAAVPAVTAAEQGKLGIALGNKNVNGQCKTVSDYEADFDALRKVTTLVRTYSASDCDTAKNIIPAAKNKKFQVVLGVWPDYDDSFNKDFGILKQYVHGNEDVVYGITVGSEVLYRGGLSPAKLKERIIQVVDEFPKVTVGTVDSWNKFADGTYDDIIASPKINYFLANGFAYWQGQAIDNATNTYFDDMRQARKRIESKAGRKVRFGNGETGWPTTGGTDYEKAVAKTEYAQEYWKSAVCGILTWGVDVFYFEAFDEPWKPVSKGDNGEEKDETHWDLDPSVPSANSAHSPPPHSRDPSRLRDASYLAAPLISSAASPGASSRSAAGSPRDRSVTSSNPSNSIPTVSKYRGAWDSSTSSPENKKAESSIYYTTAWGSPYAAPSPRRLSWSLSQSAGIDRGSGISSRASMRSGFYHGSEANHTEFLRPSAPESSTTQLYGGDSTLDRSPRRDLLGRKGGKSIKDFTQDWINQYLSGQPRTERSNWLSDDSGSEAPSFFTAQNHFADDPSDDWLALEQDSRDEDLLKTPTLSDFVKRRTIATHGENSLGRQRTKDYLHRRADTLRQEDFWGFAYDKDPQPITMADTKEGQPPTSHPEPSHAPSPNEKPLPPPPADAGKEDNIPAKPAEATEPNVTQNKVPSGRNTSAPVPKRKKILWRGKACIIGLPPGDRRGTEESGYRLLTVEDVEQKLKDWEEKGYSVRGFDVGAPEDSSEVTELGGLSRPSFPDTPENEEDHQTKGGYSVKFPNRDVWDSYVRALQEEKLRALGVSLGEEEMQPSVSPAMSQMAPFPGMGPSPPIPTASAASNPLSAPNPFSPHFNQSANNSNGIGSLASPVSHFGVQTPFLGVDQNLLPGYHVPFQNTPPAQGTLTPQNFFNARHANNPGLPGTLPDLTSMLSPVSPMNGPGAFHPGLNEQPDLQNGAFHEQHMDHHVQDNAMEGHLLRPVHTPTENMDNFHASTVEIAQPTPRGSHSRGHNLSETLQKGLDQIAQSDYHLEESIERQLEEGDHEPAHNFGAPGLMHSQWALPENNNRDIQHLPQHVHQFYGGGYSGHNAQEGSDIDTNPSLSGTPRRHNPLASHIPWHSSKPSGGSYPGHRSKLSSSTLNVDAKEFDPTASTASQHFPFQNNSFQFPNAGHDVFTFGSGPGFKPPVNSFDAPPAPFSASGSHRMGNNAGSGEFNFSSPSFNVAAPVFNPAASVYSAGSEQPANSRTKIFDDADISQASKSAKKSKAIPIVRPDDSTPEKRDRDEKAPSGKSSDRHKRARRGDAPSDEEAPFSPGHALTESNAQRSQIPHAPAVAAEGKENAAPKNEAGTLPVSAHLGKPEERKDTPVSEASTWAPSGTKEEAATGAQESDVKATKQEDATAAPVQAQQQEAPKEQPAKKDWRTALFGSKKTFTFKPSVAEFIPFTVDQPKSAPEPPKKNDLAASVHAVASPPPSPKRETPPPEPVQPVQPVQPKTDKDEQPERVTKSDSDADSPDEDELNAIMEQLNESDAGIERVNTPQTAANRGPQTAAPGPSKEKRHGPAGNRSDPPSPSPGRGLVSHALDVPKLDFDAQSHFAATPSKGFASGMPSPIRKLISQNDQISDWDDVITSGEEEKLEHRSKFFDRRINDLVGSVVDDRLSPLERALSAIQQSVSAITLSTQNKLTWRSTSAEGEESDADDEDDEYDDNASYRERSPHPRDRKLDRLKNVILEVLAQRDTQEPAEKPENTELVQLRDSVAELQAMTTEKLAHDPTAGLREMLQEVVANQFSVQNARPSDADEIGADSLMLQIDGLKNMLRLTDERAEQEYKLRREAQDSMAELQRLLKDVEDDAARHSGAAESAEARFLQFKEEKIPYFEKVQFRADSLEQEHAKLKLTLAEISSKNIELEGTLDEYRVSSDNWKRDSERSKGELEEVKEENKSLRGSIDHLKTRIEDGMSIRHNLSEKLDRLQDEMATASGDIAREQANWRRREEEHVARYNELKAAYSREQKLREKLEVDISELEQQEREAAKLKFIFGQSQQENARLEELVANLRVENHDMELKAARFEREFNEARESSRVEIQRTRTSMEADVEAANSQVNIVRAELEAQILRLQSQMDNVRLNNDTERERYEMLLEEATETKATALAAAAESREMAVEEQRSMHERVLNDLRERHARALHNSSEDRQRAESHLVEKLELSDDKVHHLQDRVQHLEDKLEIAQSAARAAAEAAQMAKTGPTSAPIPTMPVNTPSMSFNGSMVPEKISPQALRESILVLQDQLQQREGRIDELEQEVASVDKDAPNKLKEKDTEINWLRELLGVRIDDLQDIVNTVSQPSFDHNAVRDAAIRLKANLQMQQQEKERAASGQGLPSLPSLSEIRASPRALPLAAAAAWGSWRKAREGTNSNTSNHTPSKPSHATAFLSGLLTPPNSNRQGLNASASGARRSSESRPLRSVNSTPRPLSSRAAGKMREPPSTPPLLRRSSYDHDAEPTDYDDTYGEAYGEGSPGGENESTADGLVSASPRDTNDGPFGPQITA</sequence>
<feature type="region of interest" description="Disordered" evidence="6">
    <location>
        <begin position="489"/>
        <end position="512"/>
    </location>
</feature>
<dbReference type="Pfam" id="PF00332">
    <property type="entry name" value="Glyco_hydro_17"/>
    <property type="match status" value="1"/>
</dbReference>
<dbReference type="Gene3D" id="3.20.20.80">
    <property type="entry name" value="Glycosidases"/>
    <property type="match status" value="1"/>
</dbReference>
<dbReference type="STRING" id="1392250.A0A2I2FT07"/>
<feature type="compositionally biased region" description="Polar residues" evidence="6">
    <location>
        <begin position="1511"/>
        <end position="1521"/>
    </location>
</feature>
<feature type="coiled-coil region" evidence="5">
    <location>
        <begin position="2253"/>
        <end position="2287"/>
    </location>
</feature>
<dbReference type="Proteomes" id="UP000234275">
    <property type="component" value="Unassembled WGS sequence"/>
</dbReference>
<evidence type="ECO:0000256" key="4">
    <source>
        <dbReference type="RuleBase" id="RU004335"/>
    </source>
</evidence>
<dbReference type="VEuPathDB" id="FungiDB:P170DRAFT_514095"/>
<feature type="region of interest" description="Disordered" evidence="6">
    <location>
        <begin position="1659"/>
        <end position="1697"/>
    </location>
</feature>
<feature type="region of interest" description="Disordered" evidence="6">
    <location>
        <begin position="1418"/>
        <end position="1557"/>
    </location>
</feature>
<feature type="region of interest" description="Disordered" evidence="6">
    <location>
        <begin position="433"/>
        <end position="468"/>
    </location>
</feature>
<accession>A0A2I2FT07</accession>
<feature type="compositionally biased region" description="Basic and acidic residues" evidence="6">
    <location>
        <begin position="1385"/>
        <end position="1396"/>
    </location>
</feature>
<feature type="compositionally biased region" description="Low complexity" evidence="6">
    <location>
        <begin position="290"/>
        <end position="299"/>
    </location>
</feature>
<feature type="region of interest" description="Disordered" evidence="6">
    <location>
        <begin position="271"/>
        <end position="310"/>
    </location>
</feature>
<feature type="compositionally biased region" description="Basic and acidic residues" evidence="6">
    <location>
        <begin position="1363"/>
        <end position="1372"/>
    </location>
</feature>
<feature type="region of interest" description="Disordered" evidence="6">
    <location>
        <begin position="1230"/>
        <end position="1396"/>
    </location>
</feature>
<proteinExistence type="inferred from homology"/>
<feature type="region of interest" description="Disordered" evidence="6">
    <location>
        <begin position="2381"/>
        <end position="2518"/>
    </location>
</feature>
<feature type="compositionally biased region" description="Acidic residues" evidence="6">
    <location>
        <begin position="1484"/>
        <end position="1493"/>
    </location>
</feature>
<dbReference type="RefSeq" id="XP_024699072.1">
    <property type="nucleotide sequence ID" value="XM_024855171.1"/>
</dbReference>
<feature type="coiled-coil region" evidence="5">
    <location>
        <begin position="2176"/>
        <end position="2210"/>
    </location>
</feature>
<keyword evidence="9" id="KW-1185">Reference proteome</keyword>